<dbReference type="Proteomes" id="UP000299102">
    <property type="component" value="Unassembled WGS sequence"/>
</dbReference>
<dbReference type="OrthoDB" id="5912413at2759"/>
<feature type="compositionally biased region" description="Polar residues" evidence="1">
    <location>
        <begin position="180"/>
        <end position="192"/>
    </location>
</feature>
<sequence>MTVKKRPSDLTSLERFNLYYKEKEPPLTTGQKVKRFIWNPKTRQFCGRTGSSWCFQHFQHTVLFKSESLPVKEFQLEAKKRSRIEGGIGIEINCENGTRVKSGRVTEVGTAPRVEWNRNGVKRKEWNGMEWKEWNEGMEWNGMEWKWNGNGRNGRNEMEWNHGRKGTGAGTAPGSETKWNRNSTGSAAGNQK</sequence>
<proteinExistence type="predicted"/>
<gene>
    <name evidence="2" type="ORF">EVAR_52279_1</name>
</gene>
<evidence type="ECO:0000313" key="3">
    <source>
        <dbReference type="Proteomes" id="UP000299102"/>
    </source>
</evidence>
<comment type="caution">
    <text evidence="2">The sequence shown here is derived from an EMBL/GenBank/DDBJ whole genome shotgun (WGS) entry which is preliminary data.</text>
</comment>
<evidence type="ECO:0000256" key="1">
    <source>
        <dbReference type="SAM" id="MobiDB-lite"/>
    </source>
</evidence>
<accession>A0A4C1YU38</accession>
<evidence type="ECO:0000313" key="2">
    <source>
        <dbReference type="EMBL" id="GBP78473.1"/>
    </source>
</evidence>
<feature type="region of interest" description="Disordered" evidence="1">
    <location>
        <begin position="154"/>
        <end position="192"/>
    </location>
</feature>
<dbReference type="Gene3D" id="1.20.5.170">
    <property type="match status" value="1"/>
</dbReference>
<name>A0A4C1YU38_EUMVA</name>
<keyword evidence="3" id="KW-1185">Reference proteome</keyword>
<dbReference type="InterPro" id="IPR000402">
    <property type="entry name" value="Na/K_ATPase_sub_beta"/>
</dbReference>
<dbReference type="GO" id="GO:0006814">
    <property type="term" value="P:sodium ion transport"/>
    <property type="evidence" value="ECO:0007669"/>
    <property type="project" value="InterPro"/>
</dbReference>
<protein>
    <submittedName>
        <fullName evidence="2">Uncharacterized protein</fullName>
    </submittedName>
</protein>
<dbReference type="EMBL" id="BGZK01001370">
    <property type="protein sequence ID" value="GBP78473.1"/>
    <property type="molecule type" value="Genomic_DNA"/>
</dbReference>
<dbReference type="Pfam" id="PF00287">
    <property type="entry name" value="Na_K-ATPase"/>
    <property type="match status" value="1"/>
</dbReference>
<dbReference type="GO" id="GO:0006813">
    <property type="term" value="P:potassium ion transport"/>
    <property type="evidence" value="ECO:0007669"/>
    <property type="project" value="InterPro"/>
</dbReference>
<dbReference type="GO" id="GO:0005890">
    <property type="term" value="C:sodium:potassium-exchanging ATPase complex"/>
    <property type="evidence" value="ECO:0007669"/>
    <property type="project" value="InterPro"/>
</dbReference>
<reference evidence="2 3" key="1">
    <citation type="journal article" date="2019" name="Commun. Biol.">
        <title>The bagworm genome reveals a unique fibroin gene that provides high tensile strength.</title>
        <authorList>
            <person name="Kono N."/>
            <person name="Nakamura H."/>
            <person name="Ohtoshi R."/>
            <person name="Tomita M."/>
            <person name="Numata K."/>
            <person name="Arakawa K."/>
        </authorList>
    </citation>
    <scope>NUCLEOTIDE SEQUENCE [LARGE SCALE GENOMIC DNA]</scope>
</reference>
<dbReference type="AlphaFoldDB" id="A0A4C1YU38"/>
<organism evidence="2 3">
    <name type="scientific">Eumeta variegata</name>
    <name type="common">Bagworm moth</name>
    <name type="synonym">Eumeta japonica</name>
    <dbReference type="NCBI Taxonomy" id="151549"/>
    <lineage>
        <taxon>Eukaryota</taxon>
        <taxon>Metazoa</taxon>
        <taxon>Ecdysozoa</taxon>
        <taxon>Arthropoda</taxon>
        <taxon>Hexapoda</taxon>
        <taxon>Insecta</taxon>
        <taxon>Pterygota</taxon>
        <taxon>Neoptera</taxon>
        <taxon>Endopterygota</taxon>
        <taxon>Lepidoptera</taxon>
        <taxon>Glossata</taxon>
        <taxon>Ditrysia</taxon>
        <taxon>Tineoidea</taxon>
        <taxon>Psychidae</taxon>
        <taxon>Oiketicinae</taxon>
        <taxon>Eumeta</taxon>
    </lineage>
</organism>